<proteinExistence type="inferred from homology"/>
<dbReference type="EMBL" id="BKAU01000004">
    <property type="protein sequence ID" value="GEP97238.1"/>
    <property type="molecule type" value="Genomic_DNA"/>
</dbReference>
<dbReference type="SUPFAM" id="SSF48452">
    <property type="entry name" value="TPR-like"/>
    <property type="match status" value="1"/>
</dbReference>
<gene>
    <name evidence="8" type="ORF">CCY01nite_34980</name>
</gene>
<feature type="domain" description="SusD-like N-terminal" evidence="7">
    <location>
        <begin position="108"/>
        <end position="229"/>
    </location>
</feature>
<protein>
    <submittedName>
        <fullName evidence="8">Starch-binding protein</fullName>
    </submittedName>
</protein>
<comment type="subcellular location">
    <subcellularLocation>
        <location evidence="1">Cell outer membrane</location>
    </subcellularLocation>
</comment>
<dbReference type="Proteomes" id="UP000321436">
    <property type="component" value="Unassembled WGS sequence"/>
</dbReference>
<comment type="caution">
    <text evidence="8">The sequence shown here is derived from an EMBL/GenBank/DDBJ whole genome shotgun (WGS) entry which is preliminary data.</text>
</comment>
<dbReference type="Pfam" id="PF07980">
    <property type="entry name" value="SusD_RagB"/>
    <property type="match status" value="1"/>
</dbReference>
<evidence type="ECO:0000313" key="9">
    <source>
        <dbReference type="Proteomes" id="UP000321436"/>
    </source>
</evidence>
<feature type="domain" description="RagB/SusD" evidence="6">
    <location>
        <begin position="320"/>
        <end position="632"/>
    </location>
</feature>
<evidence type="ECO:0000256" key="5">
    <source>
        <dbReference type="ARBA" id="ARBA00023237"/>
    </source>
</evidence>
<dbReference type="GO" id="GO:0009279">
    <property type="term" value="C:cell outer membrane"/>
    <property type="evidence" value="ECO:0007669"/>
    <property type="project" value="UniProtKB-SubCell"/>
</dbReference>
<dbReference type="Pfam" id="PF14322">
    <property type="entry name" value="SusD-like_3"/>
    <property type="match status" value="1"/>
</dbReference>
<evidence type="ECO:0000259" key="6">
    <source>
        <dbReference type="Pfam" id="PF07980"/>
    </source>
</evidence>
<dbReference type="AlphaFoldDB" id="A0A512RNG2"/>
<dbReference type="RefSeq" id="WP_146864615.1">
    <property type="nucleotide sequence ID" value="NZ_BKAU01000004.1"/>
</dbReference>
<evidence type="ECO:0000313" key="8">
    <source>
        <dbReference type="EMBL" id="GEP97238.1"/>
    </source>
</evidence>
<evidence type="ECO:0000256" key="2">
    <source>
        <dbReference type="ARBA" id="ARBA00006275"/>
    </source>
</evidence>
<reference evidence="8 9" key="1">
    <citation type="submission" date="2019-07" db="EMBL/GenBank/DDBJ databases">
        <title>Whole genome shotgun sequence of Chitinophaga cymbidii NBRC 109752.</title>
        <authorList>
            <person name="Hosoyama A."/>
            <person name="Uohara A."/>
            <person name="Ohji S."/>
            <person name="Ichikawa N."/>
        </authorList>
    </citation>
    <scope>NUCLEOTIDE SEQUENCE [LARGE SCALE GENOMIC DNA]</scope>
    <source>
        <strain evidence="8 9">NBRC 109752</strain>
    </source>
</reference>
<evidence type="ECO:0000256" key="1">
    <source>
        <dbReference type="ARBA" id="ARBA00004442"/>
    </source>
</evidence>
<evidence type="ECO:0000256" key="3">
    <source>
        <dbReference type="ARBA" id="ARBA00022729"/>
    </source>
</evidence>
<dbReference type="Gene3D" id="1.25.40.390">
    <property type="match status" value="1"/>
</dbReference>
<keyword evidence="5" id="KW-0998">Cell outer membrane</keyword>
<dbReference type="InterPro" id="IPR033985">
    <property type="entry name" value="SusD-like_N"/>
</dbReference>
<dbReference type="OrthoDB" id="608091at2"/>
<evidence type="ECO:0000256" key="4">
    <source>
        <dbReference type="ARBA" id="ARBA00023136"/>
    </source>
</evidence>
<organism evidence="8 9">
    <name type="scientific">Chitinophaga cymbidii</name>
    <dbReference type="NCBI Taxonomy" id="1096750"/>
    <lineage>
        <taxon>Bacteria</taxon>
        <taxon>Pseudomonadati</taxon>
        <taxon>Bacteroidota</taxon>
        <taxon>Chitinophagia</taxon>
        <taxon>Chitinophagales</taxon>
        <taxon>Chitinophagaceae</taxon>
        <taxon>Chitinophaga</taxon>
    </lineage>
</organism>
<dbReference type="PROSITE" id="PS51257">
    <property type="entry name" value="PROKAR_LIPOPROTEIN"/>
    <property type="match status" value="1"/>
</dbReference>
<dbReference type="InterPro" id="IPR012944">
    <property type="entry name" value="SusD_RagB_dom"/>
</dbReference>
<accession>A0A512RNG2</accession>
<keyword evidence="4" id="KW-0472">Membrane</keyword>
<keyword evidence="3" id="KW-0732">Signal</keyword>
<dbReference type="InterPro" id="IPR011990">
    <property type="entry name" value="TPR-like_helical_dom_sf"/>
</dbReference>
<sequence length="632" mass="72358">MKKHFKKWLIILFGPFIFSCNYLDIVPDNIATVDHIFRMRNTAEQYLFTIYSYLPKYTDAYNYPTFLGGDELWGNDYNVNLSMPAWQIAKGFQNIVTPYSDYWGGGNGGRGTFVALRDCNTFLENIGKVPDMDDYEKARWAAEATFLKAYYHFFLFRMYGPIPLIKKNLPITSSTADVKISQSPVDSCVDYIASLLDEAVVNLPDRIVNEATEQGRVTKSVAKALKARLLVTAASPLFNGNPDYATHTGNGKDKVKLFPSAYDPQKWERAMIACREAIEECHAAGHQIYYYNPAFLGFPASPETITEMSLRNAVCEKWNPEVIWTSTNNRATTLQLENLPRLYSTDKQSATLSSFGVPMKIAEQYYTKNGVPISEDNTWNYNARYGTRSVTSADKLRLKSGYVTANLNFDREVRFYANLGFDGSRWFGQGRFNEEEPVYVEAKLGQIANNHAWAYSMTGYWAKKLVNPQTVSSATEVTTQTYPWPVIRLADLYLLYAEALNEWQGPGMETFKWIDEVRARAGLAGVEESWANFSTNPGAPQTKEGLRKIIHRERLIEMAFEGQRFWDLRRWKEAESVINQPITGWNIFGKTAADYYQVRYVFNPVFRKRDYLWPVRESNLIENAQLVQSPGW</sequence>
<evidence type="ECO:0000259" key="7">
    <source>
        <dbReference type="Pfam" id="PF14322"/>
    </source>
</evidence>
<comment type="similarity">
    <text evidence="2">Belongs to the SusD family.</text>
</comment>
<name>A0A512RNG2_9BACT</name>
<keyword evidence="9" id="KW-1185">Reference proteome</keyword>